<dbReference type="PANTHER" id="PTHR11705">
    <property type="entry name" value="PROTEASE FAMILY M14 CARBOXYPEPTIDASE A,B"/>
    <property type="match status" value="1"/>
</dbReference>
<name>A0A2R3Z1E8_9FLAO</name>
<dbReference type="GO" id="GO:0008270">
    <property type="term" value="F:zinc ion binding"/>
    <property type="evidence" value="ECO:0007669"/>
    <property type="project" value="InterPro"/>
</dbReference>
<dbReference type="InterPro" id="IPR000834">
    <property type="entry name" value="Peptidase_M14"/>
</dbReference>
<comment type="caution">
    <text evidence="7">Lacks conserved residue(s) required for the propagation of feature annotation.</text>
</comment>
<evidence type="ECO:0000256" key="6">
    <source>
        <dbReference type="ARBA" id="ARBA00023049"/>
    </source>
</evidence>
<evidence type="ECO:0000256" key="5">
    <source>
        <dbReference type="ARBA" id="ARBA00022833"/>
    </source>
</evidence>
<evidence type="ECO:0000256" key="2">
    <source>
        <dbReference type="ARBA" id="ARBA00005988"/>
    </source>
</evidence>
<dbReference type="EMBL" id="CP028136">
    <property type="protein sequence ID" value="AVR44079.1"/>
    <property type="molecule type" value="Genomic_DNA"/>
</dbReference>
<dbReference type="Gene3D" id="3.40.630.10">
    <property type="entry name" value="Zn peptidases"/>
    <property type="match status" value="1"/>
</dbReference>
<dbReference type="Proteomes" id="UP000241507">
    <property type="component" value="Chromosome"/>
</dbReference>
<evidence type="ECO:0000256" key="3">
    <source>
        <dbReference type="ARBA" id="ARBA00022670"/>
    </source>
</evidence>
<keyword evidence="3" id="KW-0645">Protease</keyword>
<proteinExistence type="inferred from homology"/>
<dbReference type="GO" id="GO:0004181">
    <property type="term" value="F:metallocarboxypeptidase activity"/>
    <property type="evidence" value="ECO:0007669"/>
    <property type="project" value="InterPro"/>
</dbReference>
<dbReference type="PROSITE" id="PS52035">
    <property type="entry name" value="PEPTIDASE_M14"/>
    <property type="match status" value="1"/>
</dbReference>
<organism evidence="9 10">
    <name type="scientific">Christiangramia fulva</name>
    <dbReference type="NCBI Taxonomy" id="2126553"/>
    <lineage>
        <taxon>Bacteria</taxon>
        <taxon>Pseudomonadati</taxon>
        <taxon>Bacteroidota</taxon>
        <taxon>Flavobacteriia</taxon>
        <taxon>Flavobacteriales</taxon>
        <taxon>Flavobacteriaceae</taxon>
        <taxon>Christiangramia</taxon>
    </lineage>
</organism>
<protein>
    <submittedName>
        <fullName evidence="9">Peptidase M14</fullName>
    </submittedName>
</protein>
<comment type="similarity">
    <text evidence="2 7">Belongs to the peptidase M14 family.</text>
</comment>
<keyword evidence="10" id="KW-1185">Reference proteome</keyword>
<dbReference type="GO" id="GO:0005615">
    <property type="term" value="C:extracellular space"/>
    <property type="evidence" value="ECO:0007669"/>
    <property type="project" value="TreeGrafter"/>
</dbReference>
<dbReference type="AlphaFoldDB" id="A0A2R3Z1E8"/>
<dbReference type="GO" id="GO:0006508">
    <property type="term" value="P:proteolysis"/>
    <property type="evidence" value="ECO:0007669"/>
    <property type="project" value="UniProtKB-KW"/>
</dbReference>
<keyword evidence="4" id="KW-0378">Hydrolase</keyword>
<evidence type="ECO:0000313" key="10">
    <source>
        <dbReference type="Proteomes" id="UP000241507"/>
    </source>
</evidence>
<dbReference type="Pfam" id="PF00246">
    <property type="entry name" value="Peptidase_M14"/>
    <property type="match status" value="1"/>
</dbReference>
<keyword evidence="6" id="KW-0482">Metalloprotease</keyword>
<evidence type="ECO:0000313" key="9">
    <source>
        <dbReference type="EMBL" id="AVR44079.1"/>
    </source>
</evidence>
<dbReference type="PANTHER" id="PTHR11705:SF143">
    <property type="entry name" value="SLL0236 PROTEIN"/>
    <property type="match status" value="1"/>
</dbReference>
<gene>
    <name evidence="9" type="ORF">C7S20_01720</name>
</gene>
<evidence type="ECO:0000256" key="4">
    <source>
        <dbReference type="ARBA" id="ARBA00022801"/>
    </source>
</evidence>
<evidence type="ECO:0000259" key="8">
    <source>
        <dbReference type="PROSITE" id="PS52035"/>
    </source>
</evidence>
<sequence>MKKMKKYIVILLMGILNTHFVFSQNKFSDRLFANYEKYREEKIKNRRFNHVLVDSLLNEHRTEGIFKIQKVGESIQNRSLNLVSIGHGKTEVLLWSQMHGDEPTATMAIFDILNFFASNDFEEEKKILLDSLSIHFLPMLNPDGAEIFERRNALGVDINRDALRLQSPESKTLKRMRDSLDADFGFNLHDQSRYYNAERTSKPATISFLATAYNYEKDINEVRAKSMKLIVDMNKVLQKYAPAQVGRYNDDFEPRAFGDNIQKWGTSLVLIESGGYPDDREKQVIRKLNFVVILSALKSIATKSYEKEAISDYEKIPENDRMLFDLKLKGITYQIDDKSYILDIGIDQDENELQGEDFYFSGRVVDQGDLSTSYGYEEINASDLMLKFPEVYPKTITSEEELMKLDVPKLIEKGYLFVPVSEEMLQKEYSSFPLNLVSEDFKVKKELRPGIPANFILYQGGKVIQAVINGFLTQPENAGQNVLNSRSYY</sequence>
<comment type="cofactor">
    <cofactor evidence="1">
        <name>Zn(2+)</name>
        <dbReference type="ChEBI" id="CHEBI:29105"/>
    </cofactor>
</comment>
<feature type="domain" description="Peptidase M14" evidence="8">
    <location>
        <begin position="42"/>
        <end position="300"/>
    </location>
</feature>
<evidence type="ECO:0000256" key="1">
    <source>
        <dbReference type="ARBA" id="ARBA00001947"/>
    </source>
</evidence>
<evidence type="ECO:0000256" key="7">
    <source>
        <dbReference type="PROSITE-ProRule" id="PRU01379"/>
    </source>
</evidence>
<dbReference type="OrthoDB" id="1119199at2"/>
<dbReference type="SUPFAM" id="SSF53187">
    <property type="entry name" value="Zn-dependent exopeptidases"/>
    <property type="match status" value="1"/>
</dbReference>
<keyword evidence="5" id="KW-0862">Zinc</keyword>
<reference evidence="10" key="1">
    <citation type="submission" date="2018-03" db="EMBL/GenBank/DDBJ databases">
        <title>Gramella fulva sp. nov., isolated from a dry surface of tidal flat.</title>
        <authorList>
            <person name="Hwang S.H."/>
            <person name="Hwang W.M."/>
            <person name="Kang K."/>
            <person name="Ahn T.-Y."/>
        </authorList>
    </citation>
    <scope>NUCLEOTIDE SEQUENCE [LARGE SCALE GENOMIC DNA]</scope>
    <source>
        <strain evidence="10">SH35</strain>
    </source>
</reference>
<dbReference type="KEGG" id="grs:C7S20_01720"/>
<accession>A0A2R3Z1E8</accession>